<reference evidence="8" key="1">
    <citation type="journal article" date="2023" name="Mol. Phylogenet. Evol.">
        <title>Genome-scale phylogeny and comparative genomics of the fungal order Sordariales.</title>
        <authorList>
            <person name="Hensen N."/>
            <person name="Bonometti L."/>
            <person name="Westerberg I."/>
            <person name="Brannstrom I.O."/>
            <person name="Guillou S."/>
            <person name="Cros-Aarteil S."/>
            <person name="Calhoun S."/>
            <person name="Haridas S."/>
            <person name="Kuo A."/>
            <person name="Mondo S."/>
            <person name="Pangilinan J."/>
            <person name="Riley R."/>
            <person name="LaButti K."/>
            <person name="Andreopoulos B."/>
            <person name="Lipzen A."/>
            <person name="Chen C."/>
            <person name="Yan M."/>
            <person name="Daum C."/>
            <person name="Ng V."/>
            <person name="Clum A."/>
            <person name="Steindorff A."/>
            <person name="Ohm R.A."/>
            <person name="Martin F."/>
            <person name="Silar P."/>
            <person name="Natvig D.O."/>
            <person name="Lalanne C."/>
            <person name="Gautier V."/>
            <person name="Ament-Velasquez S.L."/>
            <person name="Kruys A."/>
            <person name="Hutchinson M.I."/>
            <person name="Powell A.J."/>
            <person name="Barry K."/>
            <person name="Miller A.N."/>
            <person name="Grigoriev I.V."/>
            <person name="Debuchy R."/>
            <person name="Gladieux P."/>
            <person name="Hiltunen Thoren M."/>
            <person name="Johannesson H."/>
        </authorList>
    </citation>
    <scope>NUCLEOTIDE SEQUENCE</scope>
    <source>
        <strain evidence="8">PSN293</strain>
    </source>
</reference>
<comment type="caution">
    <text evidence="8">The sequence shown here is derived from an EMBL/GenBank/DDBJ whole genome shotgun (WGS) entry which is preliminary data.</text>
</comment>
<dbReference type="InterPro" id="IPR050534">
    <property type="entry name" value="Coronavir_polyprotein_1ab"/>
</dbReference>
<feature type="domain" description="DNA2/NAM7 helicase helicase" evidence="6">
    <location>
        <begin position="5"/>
        <end position="240"/>
    </location>
</feature>
<keyword evidence="9" id="KW-1185">Reference proteome</keyword>
<evidence type="ECO:0000256" key="1">
    <source>
        <dbReference type="ARBA" id="ARBA00007913"/>
    </source>
</evidence>
<dbReference type="GO" id="GO:0005524">
    <property type="term" value="F:ATP binding"/>
    <property type="evidence" value="ECO:0007669"/>
    <property type="project" value="UniProtKB-KW"/>
</dbReference>
<dbReference type="PANTHER" id="PTHR43788">
    <property type="entry name" value="DNA2/NAM7 HELICASE FAMILY MEMBER"/>
    <property type="match status" value="1"/>
</dbReference>
<evidence type="ECO:0000259" key="7">
    <source>
        <dbReference type="Pfam" id="PF13087"/>
    </source>
</evidence>
<sequence>MYGDLDDDQRHAYRKLGNIPEGVFLLPGVAGSGKTRWCLSVAALAQAGDSIAKVLYLLDVNKSLDDAASRMVRLYKDLGMNKKVIRMLKWPKEIKKGMEMEEIRRGQQGFADDEYRVPTLDEAACQFFRTRAHLDEFEKVRRFLDIGNIRPRDWSDQHRLVFKESRELIEEIYRQVLKKADFIATTPVAAFCHFGGMFEPDLVFFDEAAHARELSTLIAISFFTPLAWFLVGDWHQTSPYVGHSGKECAQLHLSLLERIKRFWNPSNHNWVMSRVRELLGDPMFLQTDCSKPGTILILSLYGDSFQKYRSALDKTFDTTKRSRVEARTLGTAQGAEADVVFIDMVKDIPSPFSNDQKRLCVALTRARQAEVIMMTSGMAGLYRPDKFKFYPNNKYPDRFKFYPDNLQAIYQGCLHGKHGTLLLYSEDDAKLPDPVENDEGAIISGLAEQGEDATKRTLAQMDKVIAEPAISTQEDPAV</sequence>
<dbReference type="AlphaFoldDB" id="A0AAN7BD73"/>
<dbReference type="SUPFAM" id="SSF52540">
    <property type="entry name" value="P-loop containing nucleoside triphosphate hydrolases"/>
    <property type="match status" value="1"/>
</dbReference>
<evidence type="ECO:0000313" key="9">
    <source>
        <dbReference type="Proteomes" id="UP001301769"/>
    </source>
</evidence>
<keyword evidence="2" id="KW-0547">Nucleotide-binding</keyword>
<evidence type="ECO:0000256" key="5">
    <source>
        <dbReference type="ARBA" id="ARBA00022840"/>
    </source>
</evidence>
<feature type="domain" description="DNA2/NAM7 helicase-like C-terminal" evidence="7">
    <location>
        <begin position="260"/>
        <end position="373"/>
    </location>
</feature>
<evidence type="ECO:0000256" key="2">
    <source>
        <dbReference type="ARBA" id="ARBA00022741"/>
    </source>
</evidence>
<keyword evidence="4" id="KW-0347">Helicase</keyword>
<keyword evidence="5" id="KW-0067">ATP-binding</keyword>
<dbReference type="EMBL" id="MU858050">
    <property type="protein sequence ID" value="KAK4219022.1"/>
    <property type="molecule type" value="Genomic_DNA"/>
</dbReference>
<evidence type="ECO:0000256" key="3">
    <source>
        <dbReference type="ARBA" id="ARBA00022801"/>
    </source>
</evidence>
<comment type="similarity">
    <text evidence="1">Belongs to the DNA2/NAM7 helicase family.</text>
</comment>
<protein>
    <submittedName>
        <fullName evidence="8">P-loop containing nucleoside triphosphate hydrolase protein</fullName>
    </submittedName>
</protein>
<dbReference type="Gene3D" id="3.40.50.300">
    <property type="entry name" value="P-loop containing nucleotide triphosphate hydrolases"/>
    <property type="match status" value="1"/>
</dbReference>
<proteinExistence type="inferred from homology"/>
<organism evidence="8 9">
    <name type="scientific">Rhypophila decipiens</name>
    <dbReference type="NCBI Taxonomy" id="261697"/>
    <lineage>
        <taxon>Eukaryota</taxon>
        <taxon>Fungi</taxon>
        <taxon>Dikarya</taxon>
        <taxon>Ascomycota</taxon>
        <taxon>Pezizomycotina</taxon>
        <taxon>Sordariomycetes</taxon>
        <taxon>Sordariomycetidae</taxon>
        <taxon>Sordariales</taxon>
        <taxon>Naviculisporaceae</taxon>
        <taxon>Rhypophila</taxon>
    </lineage>
</organism>
<name>A0AAN7BD73_9PEZI</name>
<evidence type="ECO:0000313" key="8">
    <source>
        <dbReference type="EMBL" id="KAK4219022.1"/>
    </source>
</evidence>
<reference evidence="8" key="2">
    <citation type="submission" date="2023-05" db="EMBL/GenBank/DDBJ databases">
        <authorList>
            <consortium name="Lawrence Berkeley National Laboratory"/>
            <person name="Steindorff A."/>
            <person name="Hensen N."/>
            <person name="Bonometti L."/>
            <person name="Westerberg I."/>
            <person name="Brannstrom I.O."/>
            <person name="Guillou S."/>
            <person name="Cros-Aarteil S."/>
            <person name="Calhoun S."/>
            <person name="Haridas S."/>
            <person name="Kuo A."/>
            <person name="Mondo S."/>
            <person name="Pangilinan J."/>
            <person name="Riley R."/>
            <person name="Labutti K."/>
            <person name="Andreopoulos B."/>
            <person name="Lipzen A."/>
            <person name="Chen C."/>
            <person name="Yanf M."/>
            <person name="Daum C."/>
            <person name="Ng V."/>
            <person name="Clum A."/>
            <person name="Ohm R."/>
            <person name="Martin F."/>
            <person name="Silar P."/>
            <person name="Natvig D."/>
            <person name="Lalanne C."/>
            <person name="Gautier V."/>
            <person name="Ament-Velasquez S.L."/>
            <person name="Kruys A."/>
            <person name="Hutchinson M.I."/>
            <person name="Powell A.J."/>
            <person name="Barry K."/>
            <person name="Miller A.N."/>
            <person name="Grigoriev I.V."/>
            <person name="Debuchy R."/>
            <person name="Gladieux P."/>
            <person name="Thoren M.H."/>
            <person name="Johannesson H."/>
        </authorList>
    </citation>
    <scope>NUCLEOTIDE SEQUENCE</scope>
    <source>
        <strain evidence="8">PSN293</strain>
    </source>
</reference>
<evidence type="ECO:0000256" key="4">
    <source>
        <dbReference type="ARBA" id="ARBA00022806"/>
    </source>
</evidence>
<dbReference type="GO" id="GO:0016787">
    <property type="term" value="F:hydrolase activity"/>
    <property type="evidence" value="ECO:0007669"/>
    <property type="project" value="UniProtKB-KW"/>
</dbReference>
<dbReference type="InterPro" id="IPR041677">
    <property type="entry name" value="DNA2/NAM7_AAA_11"/>
</dbReference>
<dbReference type="InterPro" id="IPR041679">
    <property type="entry name" value="DNA2/NAM7-like_C"/>
</dbReference>
<gene>
    <name evidence="8" type="ORF">QBC37DRAFT_368432</name>
</gene>
<dbReference type="GO" id="GO:0043139">
    <property type="term" value="F:5'-3' DNA helicase activity"/>
    <property type="evidence" value="ECO:0007669"/>
    <property type="project" value="TreeGrafter"/>
</dbReference>
<dbReference type="Proteomes" id="UP001301769">
    <property type="component" value="Unassembled WGS sequence"/>
</dbReference>
<keyword evidence="3 8" id="KW-0378">Hydrolase</keyword>
<accession>A0AAN7BD73</accession>
<evidence type="ECO:0000259" key="6">
    <source>
        <dbReference type="Pfam" id="PF13086"/>
    </source>
</evidence>
<dbReference type="InterPro" id="IPR027417">
    <property type="entry name" value="P-loop_NTPase"/>
</dbReference>
<dbReference type="PANTHER" id="PTHR43788:SF8">
    <property type="entry name" value="DNA-BINDING PROTEIN SMUBP-2"/>
    <property type="match status" value="1"/>
</dbReference>
<dbReference type="Pfam" id="PF13086">
    <property type="entry name" value="AAA_11"/>
    <property type="match status" value="1"/>
</dbReference>
<dbReference type="Pfam" id="PF13087">
    <property type="entry name" value="AAA_12"/>
    <property type="match status" value="1"/>
</dbReference>